<evidence type="ECO:0000313" key="7">
    <source>
        <dbReference type="Proteomes" id="UP001177744"/>
    </source>
</evidence>
<evidence type="ECO:0000256" key="5">
    <source>
        <dbReference type="SAM" id="MobiDB-lite"/>
    </source>
</evidence>
<dbReference type="Proteomes" id="UP001177744">
    <property type="component" value="Unassembled WGS sequence"/>
</dbReference>
<dbReference type="InterPro" id="IPR000552">
    <property type="entry name" value="Ribosomal_eL44"/>
</dbReference>
<feature type="region of interest" description="Disordered" evidence="5">
    <location>
        <begin position="206"/>
        <end position="228"/>
    </location>
</feature>
<evidence type="ECO:0000313" key="6">
    <source>
        <dbReference type="EMBL" id="KAK1339725.1"/>
    </source>
</evidence>
<dbReference type="InterPro" id="IPR004244">
    <property type="entry name" value="Transposase_22"/>
</dbReference>
<dbReference type="GO" id="GO:0006412">
    <property type="term" value="P:translation"/>
    <property type="evidence" value="ECO:0007669"/>
    <property type="project" value="InterPro"/>
</dbReference>
<sequence>MGRQKGNSQRKEQEETPESELNELEASSLTEKEFRVFVIRMFKRMDEKYTQLNESYKELNENVTNMKRNQEEMKNDIAEIKNTMEGLKSRVEEAEDRISELEDKVGKNTQTQQQMERRLKKQEESLRELRDNAKRNNLRIIGIKEGEEEKQGIENLLEEIMTENFPDIGKRKEEAFHTFGGEHQAHRVTQYKMGQGPLCAQGKRRYGRKQSSYGGQAKPSFRKKPKAGNMQIRRHSATKMAAPIATKWAAPSVLGPARVPQSNPVRVPQSSPSRVPQSGWEALALLRK</sequence>
<dbReference type="GO" id="GO:1990904">
    <property type="term" value="C:ribonucleoprotein complex"/>
    <property type="evidence" value="ECO:0007669"/>
    <property type="project" value="UniProtKB-KW"/>
</dbReference>
<dbReference type="GO" id="GO:0005840">
    <property type="term" value="C:ribosome"/>
    <property type="evidence" value="ECO:0007669"/>
    <property type="project" value="UniProtKB-KW"/>
</dbReference>
<dbReference type="PANTHER" id="PTHR11505">
    <property type="entry name" value="L1 TRANSPOSABLE ELEMENT-RELATED"/>
    <property type="match status" value="1"/>
</dbReference>
<dbReference type="Gene3D" id="3.10.450.80">
    <property type="match status" value="1"/>
</dbReference>
<keyword evidence="4" id="KW-0175">Coiled coil</keyword>
<keyword evidence="7" id="KW-1185">Reference proteome</keyword>
<evidence type="ECO:0000256" key="4">
    <source>
        <dbReference type="SAM" id="Coils"/>
    </source>
</evidence>
<dbReference type="Pfam" id="PF00935">
    <property type="entry name" value="Ribosomal_L44"/>
    <property type="match status" value="1"/>
</dbReference>
<feature type="region of interest" description="Disordered" evidence="5">
    <location>
        <begin position="1"/>
        <end position="27"/>
    </location>
</feature>
<proteinExistence type="inferred from homology"/>
<feature type="coiled-coil region" evidence="4">
    <location>
        <begin position="42"/>
        <end position="163"/>
    </location>
</feature>
<gene>
    <name evidence="6" type="ORF">QTO34_018280</name>
</gene>
<dbReference type="Gene3D" id="1.20.5.390">
    <property type="entry name" value="L1 transposable element, trimerization domain"/>
    <property type="match status" value="1"/>
</dbReference>
<accession>A0AA40HZC4</accession>
<dbReference type="AlphaFoldDB" id="A0AA40HZC4"/>
<comment type="caution">
    <text evidence="6">The sequence shown here is derived from an EMBL/GenBank/DDBJ whole genome shotgun (WGS) entry which is preliminary data.</text>
</comment>
<keyword evidence="3" id="KW-0687">Ribonucleoprotein</keyword>
<name>A0AA40HZC4_CNENI</name>
<feature type="region of interest" description="Disordered" evidence="5">
    <location>
        <begin position="255"/>
        <end position="276"/>
    </location>
</feature>
<evidence type="ECO:0000256" key="3">
    <source>
        <dbReference type="ARBA" id="ARBA00023274"/>
    </source>
</evidence>
<evidence type="ECO:0000256" key="1">
    <source>
        <dbReference type="ARBA" id="ARBA00009364"/>
    </source>
</evidence>
<evidence type="ECO:0008006" key="8">
    <source>
        <dbReference type="Google" id="ProtNLM"/>
    </source>
</evidence>
<dbReference type="InterPro" id="IPR011332">
    <property type="entry name" value="Ribosomal_zn-bd"/>
</dbReference>
<comment type="similarity">
    <text evidence="1">Belongs to the eukaryotic ribosomal protein eL42 family.</text>
</comment>
<feature type="compositionally biased region" description="Low complexity" evidence="5">
    <location>
        <begin position="258"/>
        <end position="276"/>
    </location>
</feature>
<keyword evidence="2" id="KW-0689">Ribosomal protein</keyword>
<organism evidence="6 7">
    <name type="scientific">Cnephaeus nilssonii</name>
    <name type="common">Northern bat</name>
    <name type="synonym">Eptesicus nilssonii</name>
    <dbReference type="NCBI Taxonomy" id="3371016"/>
    <lineage>
        <taxon>Eukaryota</taxon>
        <taxon>Metazoa</taxon>
        <taxon>Chordata</taxon>
        <taxon>Craniata</taxon>
        <taxon>Vertebrata</taxon>
        <taxon>Euteleostomi</taxon>
        <taxon>Mammalia</taxon>
        <taxon>Eutheria</taxon>
        <taxon>Laurasiatheria</taxon>
        <taxon>Chiroptera</taxon>
        <taxon>Yangochiroptera</taxon>
        <taxon>Vespertilionidae</taxon>
        <taxon>Cnephaeus</taxon>
    </lineage>
</organism>
<dbReference type="GO" id="GO:0003735">
    <property type="term" value="F:structural constituent of ribosome"/>
    <property type="evidence" value="ECO:0007669"/>
    <property type="project" value="InterPro"/>
</dbReference>
<reference evidence="6" key="1">
    <citation type="submission" date="2023-06" db="EMBL/GenBank/DDBJ databases">
        <title>Reference genome for the Northern bat (Eptesicus nilssonii), a most northern bat species.</title>
        <authorList>
            <person name="Laine V.N."/>
            <person name="Pulliainen A.T."/>
            <person name="Lilley T.M."/>
        </authorList>
    </citation>
    <scope>NUCLEOTIDE SEQUENCE</scope>
    <source>
        <strain evidence="6">BLF_Eptnil</strain>
        <tissue evidence="6">Kidney</tissue>
    </source>
</reference>
<dbReference type="EMBL" id="JAULJE010000008">
    <property type="protein sequence ID" value="KAK1339725.1"/>
    <property type="molecule type" value="Genomic_DNA"/>
</dbReference>
<evidence type="ECO:0000256" key="2">
    <source>
        <dbReference type="ARBA" id="ARBA00022980"/>
    </source>
</evidence>
<dbReference type="SUPFAM" id="SSF57829">
    <property type="entry name" value="Zn-binding ribosomal proteins"/>
    <property type="match status" value="1"/>
</dbReference>
<protein>
    <recommendedName>
        <fullName evidence="8">L1 transposable element RRM domain-containing protein</fullName>
    </recommendedName>
</protein>
<dbReference type="InterPro" id="IPR053708">
    <property type="entry name" value="Ribosomal_LSU_eL42"/>
</dbReference>